<dbReference type="InterPro" id="IPR002347">
    <property type="entry name" value="SDR_fam"/>
</dbReference>
<dbReference type="Proteomes" id="UP000007304">
    <property type="component" value="Unassembled WGS sequence"/>
</dbReference>
<keyword evidence="6" id="KW-1185">Reference proteome</keyword>
<dbReference type="Pfam" id="PF00106">
    <property type="entry name" value="adh_short"/>
    <property type="match status" value="1"/>
</dbReference>
<dbReference type="Gene3D" id="3.40.50.720">
    <property type="entry name" value="NAD(P)-binding Rossmann-like Domain"/>
    <property type="match status" value="1"/>
</dbReference>
<sequence>MASTPTPSRSIPVQSKPKPWYRYITLDLLLLILANSIFHPWISLIFYLCLASVHKHREPLAYYTLYYTAALAVVECAIWINHRVAHGPHRKVDWENEVAVVTGGGSGLGRVIAQMLVRKGVKVAIWDVKEPDAEALDEMERWDLVWHQVDVARLDEVQSAMDSVVDELGSPTILINNAATTVSALPLVSTLKNPSSLSPEQASRTLEINTLSHFNTLSVLLPRLIASAKGAHIVTISSILSHLAPACLADYAMSKAAVSSLHQTLCHELRNHPDPTVFARVKTLLVEPGQLDTQLFADITSVPFYAHFFGPVLAAKDVAKDIVRTIERGDGGVLRSPFYAKCMPLYGALPGSLQLLMRWFSGIDRAIVGRDKRTS</sequence>
<evidence type="ECO:0000256" key="4">
    <source>
        <dbReference type="SAM" id="Phobius"/>
    </source>
</evidence>
<dbReference type="PANTHER" id="PTHR24322:SF736">
    <property type="entry name" value="RETINOL DEHYDROGENASE 10"/>
    <property type="match status" value="1"/>
</dbReference>
<keyword evidence="4" id="KW-1133">Transmembrane helix</keyword>
<dbReference type="HOGENOM" id="CLU_010194_5_1_1"/>
<dbReference type="GeneID" id="20312859"/>
<evidence type="ECO:0000256" key="2">
    <source>
        <dbReference type="ARBA" id="ARBA00022857"/>
    </source>
</evidence>
<evidence type="ECO:0000256" key="1">
    <source>
        <dbReference type="ARBA" id="ARBA00006484"/>
    </source>
</evidence>
<dbReference type="PRINTS" id="PR00081">
    <property type="entry name" value="GDHRDH"/>
</dbReference>
<dbReference type="STRING" id="858893.H6C825"/>
<gene>
    <name evidence="5" type="ORF">HMPREF1120_08220</name>
</gene>
<dbReference type="eggNOG" id="KOG1201">
    <property type="taxonomic scope" value="Eukaryota"/>
</dbReference>
<dbReference type="GO" id="GO:0016616">
    <property type="term" value="F:oxidoreductase activity, acting on the CH-OH group of donors, NAD or NADP as acceptor"/>
    <property type="evidence" value="ECO:0007669"/>
    <property type="project" value="TreeGrafter"/>
</dbReference>
<dbReference type="RefSeq" id="XP_009160713.1">
    <property type="nucleotide sequence ID" value="XM_009162465.1"/>
</dbReference>
<dbReference type="AlphaFoldDB" id="H6C825"/>
<accession>H6C825</accession>
<dbReference type="OMA" id="NWYAVLP"/>
<reference evidence="5" key="1">
    <citation type="submission" date="2011-07" db="EMBL/GenBank/DDBJ databases">
        <title>The Genome Sequence of Exophiala (Wangiella) dermatitidis NIH/UT8656.</title>
        <authorList>
            <consortium name="The Broad Institute Genome Sequencing Platform"/>
            <person name="Cuomo C."/>
            <person name="Wang Z."/>
            <person name="Hunicke-Smith S."/>
            <person name="Szanislo P.J."/>
            <person name="Earl A."/>
            <person name="Young S.K."/>
            <person name="Zeng Q."/>
            <person name="Gargeya S."/>
            <person name="Fitzgerald M."/>
            <person name="Haas B."/>
            <person name="Abouelleil A."/>
            <person name="Alvarado L."/>
            <person name="Arachchi H.M."/>
            <person name="Berlin A."/>
            <person name="Brown A."/>
            <person name="Chapman S.B."/>
            <person name="Chen Z."/>
            <person name="Dunbar C."/>
            <person name="Freedman E."/>
            <person name="Gearin G."/>
            <person name="Gellesch M."/>
            <person name="Goldberg J."/>
            <person name="Griggs A."/>
            <person name="Gujja S."/>
            <person name="Heiman D."/>
            <person name="Howarth C."/>
            <person name="Larson L."/>
            <person name="Lui A."/>
            <person name="MacDonald P.J.P."/>
            <person name="Montmayeur A."/>
            <person name="Murphy C."/>
            <person name="Neiman D."/>
            <person name="Pearson M."/>
            <person name="Priest M."/>
            <person name="Roberts A."/>
            <person name="Saif S."/>
            <person name="Shea T."/>
            <person name="Shenoy N."/>
            <person name="Sisk P."/>
            <person name="Stolte C."/>
            <person name="Sykes S."/>
            <person name="Wortman J."/>
            <person name="Nusbaum C."/>
            <person name="Birren B."/>
        </authorList>
    </citation>
    <scope>NUCLEOTIDE SEQUENCE</scope>
    <source>
        <strain evidence="5">NIH/UT8656</strain>
    </source>
</reference>
<keyword evidence="3" id="KW-0560">Oxidoreductase</keyword>
<evidence type="ECO:0000313" key="6">
    <source>
        <dbReference type="Proteomes" id="UP000007304"/>
    </source>
</evidence>
<keyword evidence="4" id="KW-0472">Membrane</keyword>
<dbReference type="InterPro" id="IPR020904">
    <property type="entry name" value="Sc_DH/Rdtase_CS"/>
</dbReference>
<organism evidence="5 6">
    <name type="scientific">Exophiala dermatitidis (strain ATCC 34100 / CBS 525.76 / NIH/UT8656)</name>
    <name type="common">Black yeast</name>
    <name type="synonym">Wangiella dermatitidis</name>
    <dbReference type="NCBI Taxonomy" id="858893"/>
    <lineage>
        <taxon>Eukaryota</taxon>
        <taxon>Fungi</taxon>
        <taxon>Dikarya</taxon>
        <taxon>Ascomycota</taxon>
        <taxon>Pezizomycotina</taxon>
        <taxon>Eurotiomycetes</taxon>
        <taxon>Chaetothyriomycetidae</taxon>
        <taxon>Chaetothyriales</taxon>
        <taxon>Herpotrichiellaceae</taxon>
        <taxon>Exophiala</taxon>
    </lineage>
</organism>
<dbReference type="FunCoup" id="H6C825">
    <property type="interactions" value="524"/>
</dbReference>
<feature type="transmembrane region" description="Helical" evidence="4">
    <location>
        <begin position="60"/>
        <end position="80"/>
    </location>
</feature>
<proteinExistence type="inferred from homology"/>
<name>H6C825_EXODN</name>
<dbReference type="InParanoid" id="H6C825"/>
<dbReference type="PANTHER" id="PTHR24322">
    <property type="entry name" value="PKSB"/>
    <property type="match status" value="1"/>
</dbReference>
<evidence type="ECO:0000313" key="5">
    <source>
        <dbReference type="EMBL" id="EHY60252.1"/>
    </source>
</evidence>
<keyword evidence="4" id="KW-0812">Transmembrane</keyword>
<dbReference type="OrthoDB" id="5840532at2759"/>
<dbReference type="SUPFAM" id="SSF51735">
    <property type="entry name" value="NAD(P)-binding Rossmann-fold domains"/>
    <property type="match status" value="1"/>
</dbReference>
<dbReference type="PROSITE" id="PS00061">
    <property type="entry name" value="ADH_SHORT"/>
    <property type="match status" value="1"/>
</dbReference>
<evidence type="ECO:0000256" key="3">
    <source>
        <dbReference type="ARBA" id="ARBA00023002"/>
    </source>
</evidence>
<dbReference type="VEuPathDB" id="FungiDB:HMPREF1120_08220"/>
<dbReference type="InterPro" id="IPR036291">
    <property type="entry name" value="NAD(P)-bd_dom_sf"/>
</dbReference>
<keyword evidence="2" id="KW-0521">NADP</keyword>
<protein>
    <submittedName>
        <fullName evidence="5">7-alpha-hydroxysteroid dehydrogenase</fullName>
    </submittedName>
</protein>
<comment type="similarity">
    <text evidence="1">Belongs to the short-chain dehydrogenases/reductases (SDR) family.</text>
</comment>
<feature type="transmembrane region" description="Helical" evidence="4">
    <location>
        <begin position="20"/>
        <end position="48"/>
    </location>
</feature>
<dbReference type="EMBL" id="JH226136">
    <property type="protein sequence ID" value="EHY60252.1"/>
    <property type="molecule type" value="Genomic_DNA"/>
</dbReference>